<proteinExistence type="predicted"/>
<accession>A0A9E7YCA1</accession>
<dbReference type="Proteomes" id="UP001264959">
    <property type="component" value="Segment"/>
</dbReference>
<organism evidence="1 2">
    <name type="scientific">Parapoynx stagnalis nucleopolyhedrovirus</name>
    <dbReference type="NCBI Taxonomy" id="2993413"/>
    <lineage>
        <taxon>Viruses</taxon>
        <taxon>Viruses incertae sedis</taxon>
        <taxon>Naldaviricetes</taxon>
        <taxon>Lefavirales</taxon>
        <taxon>Baculoviridae</taxon>
        <taxon>Alphabaculovirus</taxon>
        <taxon>Alphabaculovirus pastagnalis</taxon>
    </lineage>
</organism>
<dbReference type="InterPro" id="IPR007355">
    <property type="entry name" value="DUF424"/>
</dbReference>
<keyword evidence="2" id="KW-1185">Reference proteome</keyword>
<evidence type="ECO:0000313" key="2">
    <source>
        <dbReference type="Proteomes" id="UP001264959"/>
    </source>
</evidence>
<evidence type="ECO:0000313" key="1">
    <source>
        <dbReference type="EMBL" id="UZE89792.1"/>
    </source>
</evidence>
<reference evidence="1" key="1">
    <citation type="journal article" date="2022" name="Viruses">
        <title>The Parapoynx stagnalis Nucleopolyhedrovirus (PastNPV), a Divergent Member of the Alphabaculovirus Group I Clade, Encodes a Homolog of Ran GTPase.</title>
        <authorList>
            <person name="Harrison R.L."/>
            <person name="Rowley D.L."/>
        </authorList>
    </citation>
    <scope>NUCLEOTIDE SEQUENCE</scope>
    <source>
        <strain evidence="1">BCIPV-473</strain>
    </source>
</reference>
<dbReference type="Pfam" id="PF04242">
    <property type="entry name" value="DUF424"/>
    <property type="match status" value="1"/>
</dbReference>
<name>A0A9E7YCA1_9ABAC</name>
<protein>
    <submittedName>
        <fullName evidence="1">Uncharacterized protein</fullName>
    </submittedName>
</protein>
<dbReference type="EMBL" id="ON704650">
    <property type="protein sequence ID" value="UZE89792.1"/>
    <property type="molecule type" value="Genomic_DNA"/>
</dbReference>
<sequence>MDDPSMSVDCGFVYTTDQLLKNLCFNHEKCAPFKIHHCVMLKRLSNGLIDRNVDASVYEELKKFNFKIDLLNNYIINVLDYEFVVVDHDLTTIHILDAATKNKLGHLNVSVKQDDNQILLITAFVI</sequence>